<feature type="transmembrane region" description="Helical" evidence="6">
    <location>
        <begin position="15"/>
        <end position="33"/>
    </location>
</feature>
<dbReference type="InterPro" id="IPR036412">
    <property type="entry name" value="HAD-like_sf"/>
</dbReference>
<evidence type="ECO:0000256" key="2">
    <source>
        <dbReference type="ARBA" id="ARBA00006024"/>
    </source>
</evidence>
<evidence type="ECO:0000256" key="1">
    <source>
        <dbReference type="ARBA" id="ARBA00004651"/>
    </source>
</evidence>
<organism evidence="8 9">
    <name type="scientific">Microbacterium endophyticum</name>
    <dbReference type="NCBI Taxonomy" id="1526412"/>
    <lineage>
        <taxon>Bacteria</taxon>
        <taxon>Bacillati</taxon>
        <taxon>Actinomycetota</taxon>
        <taxon>Actinomycetes</taxon>
        <taxon>Micrococcales</taxon>
        <taxon>Microbacteriaceae</taxon>
        <taxon>Microbacterium</taxon>
    </lineage>
</organism>
<dbReference type="SUPFAM" id="SSF81653">
    <property type="entry name" value="Calcium ATPase, transduction domain A"/>
    <property type="match status" value="1"/>
</dbReference>
<evidence type="ECO:0000313" key="9">
    <source>
        <dbReference type="Proteomes" id="UP000529310"/>
    </source>
</evidence>
<feature type="transmembrane region" description="Helical" evidence="6">
    <location>
        <begin position="39"/>
        <end position="57"/>
    </location>
</feature>
<dbReference type="Pfam" id="PF00702">
    <property type="entry name" value="Hydrolase"/>
    <property type="match status" value="1"/>
</dbReference>
<dbReference type="GO" id="GO:0005886">
    <property type="term" value="C:plasma membrane"/>
    <property type="evidence" value="ECO:0007669"/>
    <property type="project" value="UniProtKB-SubCell"/>
</dbReference>
<dbReference type="GO" id="GO:0019829">
    <property type="term" value="F:ATPase-coupled monoatomic cation transmembrane transporter activity"/>
    <property type="evidence" value="ECO:0007669"/>
    <property type="project" value="InterPro"/>
</dbReference>
<dbReference type="InterPro" id="IPR008250">
    <property type="entry name" value="ATPase_P-typ_transduc_dom_A_sf"/>
</dbReference>
<keyword evidence="9" id="KW-1185">Reference proteome</keyword>
<dbReference type="PANTHER" id="PTHR48085:SF5">
    <property type="entry name" value="CADMIUM_ZINC-TRANSPORTING ATPASE HMA4-RELATED"/>
    <property type="match status" value="1"/>
</dbReference>
<dbReference type="Gene3D" id="3.40.50.1000">
    <property type="entry name" value="HAD superfamily/HAD-like"/>
    <property type="match status" value="1"/>
</dbReference>
<dbReference type="Pfam" id="PF00122">
    <property type="entry name" value="E1-E2_ATPase"/>
    <property type="match status" value="1"/>
</dbReference>
<dbReference type="InterPro" id="IPR001757">
    <property type="entry name" value="P_typ_ATPase"/>
</dbReference>
<keyword evidence="6" id="KW-0547">Nucleotide-binding</keyword>
<dbReference type="EMBL" id="JACHWQ010000002">
    <property type="protein sequence ID" value="MBB2975258.1"/>
    <property type="molecule type" value="Genomic_DNA"/>
</dbReference>
<dbReference type="InterPro" id="IPR051014">
    <property type="entry name" value="Cation_Transport_ATPase_IB"/>
</dbReference>
<comment type="caution">
    <text evidence="8">The sequence shown here is derived from an EMBL/GenBank/DDBJ whole genome shotgun (WGS) entry which is preliminary data.</text>
</comment>
<evidence type="ECO:0000256" key="4">
    <source>
        <dbReference type="ARBA" id="ARBA00022989"/>
    </source>
</evidence>
<dbReference type="PANTHER" id="PTHR48085">
    <property type="entry name" value="CADMIUM/ZINC-TRANSPORTING ATPASE HMA2-RELATED"/>
    <property type="match status" value="1"/>
</dbReference>
<sequence>MGAVLGRTLAAARRFPWVTATIGVAIVAGVLAFTPWAEAGFWLIVTYVVAMALRSAWAMVRALLRGIFGVDIIAVTAIVAAVLVGEEWAALVVVLMLTTGQALEEYAAHRAQRDLTALLSRNPQTAHRVTASGEIEEVPVTAVMSGERILVRANELVPVDGLLVSAAGAFDQSSLTGESLPVEKVAGDEILSGTVNGAASVILDSVREAKDSQYQLIVALVERAAATKAPVVRLADRFALPFALAAYAIAGAAWWVSQDPARFAEVLVVATPCPLIIAAPVAFMAGMSRAAREGIIIRSSATRESLHRARTFAFDKTGTLTRGTPTLLEVRSEGSTAADALLRAAASVEATSAHVLAAATVSGAEARGIVLDHAEDAFETTASGVTAEVVGQTVAVGKRDFIAAHLGSDVRPAQIDGGEIAIYVAIAGAFGGVLVFRDQLRENAAETLERIRALGIRNLMMLTGDGQVTADHIASSLGLTDVHANCLPADKVALVAGASARPAAMVGDGINDAPVLAAADIGIAMGARGATAASEAADIVILRDDVSRVADALAIGRRTVNVGLQSIWVGIGLSLGLMVLAAFGFVPALVGAWLQEGVDVVAIAWALRATRPGSGQ</sequence>
<dbReference type="SUPFAM" id="SSF56784">
    <property type="entry name" value="HAD-like"/>
    <property type="match status" value="1"/>
</dbReference>
<feature type="domain" description="P-type ATPase A" evidence="7">
    <location>
        <begin position="122"/>
        <end position="222"/>
    </location>
</feature>
<evidence type="ECO:0000259" key="7">
    <source>
        <dbReference type="Pfam" id="PF00122"/>
    </source>
</evidence>
<dbReference type="InterPro" id="IPR059000">
    <property type="entry name" value="ATPase_P-type_domA"/>
</dbReference>
<keyword evidence="6" id="KW-0067">ATP-binding</keyword>
<feature type="transmembrane region" description="Helical" evidence="6">
    <location>
        <begin position="567"/>
        <end position="590"/>
    </location>
</feature>
<dbReference type="Proteomes" id="UP000529310">
    <property type="component" value="Unassembled WGS sequence"/>
</dbReference>
<dbReference type="SUPFAM" id="SSF81665">
    <property type="entry name" value="Calcium ATPase, transmembrane domain M"/>
    <property type="match status" value="1"/>
</dbReference>
<dbReference type="PROSITE" id="PS00154">
    <property type="entry name" value="ATPASE_E1_E2"/>
    <property type="match status" value="1"/>
</dbReference>
<comment type="similarity">
    <text evidence="2 6">Belongs to the cation transport ATPase (P-type) (TC 3.A.3) family. Type IB subfamily.</text>
</comment>
<evidence type="ECO:0000313" key="8">
    <source>
        <dbReference type="EMBL" id="MBB2975258.1"/>
    </source>
</evidence>
<reference evidence="8 9" key="1">
    <citation type="submission" date="2020-08" db="EMBL/GenBank/DDBJ databases">
        <title>Sequencing the genomes of 1000 actinobacteria strains.</title>
        <authorList>
            <person name="Klenk H.-P."/>
        </authorList>
    </citation>
    <scope>NUCLEOTIDE SEQUENCE [LARGE SCALE GENOMIC DNA]</scope>
    <source>
        <strain evidence="8 9">DSM 27099</strain>
    </source>
</reference>
<feature type="transmembrane region" description="Helical" evidence="6">
    <location>
        <begin position="263"/>
        <end position="285"/>
    </location>
</feature>
<dbReference type="PRINTS" id="PR00119">
    <property type="entry name" value="CATATPASE"/>
</dbReference>
<keyword evidence="3 6" id="KW-0812">Transmembrane</keyword>
<dbReference type="NCBIfam" id="TIGR01525">
    <property type="entry name" value="ATPase-IB_hvy"/>
    <property type="match status" value="1"/>
</dbReference>
<name>A0A7W4V328_9MICO</name>
<dbReference type="NCBIfam" id="TIGR01494">
    <property type="entry name" value="ATPase_P-type"/>
    <property type="match status" value="1"/>
</dbReference>
<dbReference type="AlphaFoldDB" id="A0A7W4V328"/>
<dbReference type="InterPro" id="IPR023214">
    <property type="entry name" value="HAD_sf"/>
</dbReference>
<feature type="transmembrane region" description="Helical" evidence="6">
    <location>
        <begin position="238"/>
        <end position="257"/>
    </location>
</feature>
<dbReference type="InterPro" id="IPR023298">
    <property type="entry name" value="ATPase_P-typ_TM_dom_sf"/>
</dbReference>
<protein>
    <submittedName>
        <fullName evidence="8">Heavy metal translocating P-type ATPase</fullName>
    </submittedName>
</protein>
<dbReference type="GO" id="GO:0046872">
    <property type="term" value="F:metal ion binding"/>
    <property type="evidence" value="ECO:0007669"/>
    <property type="project" value="UniProtKB-KW"/>
</dbReference>
<dbReference type="GO" id="GO:0005524">
    <property type="term" value="F:ATP binding"/>
    <property type="evidence" value="ECO:0007669"/>
    <property type="project" value="UniProtKB-UniRule"/>
</dbReference>
<keyword evidence="5 6" id="KW-0472">Membrane</keyword>
<keyword evidence="4 6" id="KW-1133">Transmembrane helix</keyword>
<comment type="subcellular location">
    <subcellularLocation>
        <location evidence="1">Cell membrane</location>
        <topology evidence="1">Multi-pass membrane protein</topology>
    </subcellularLocation>
</comment>
<keyword evidence="6" id="KW-1003">Cell membrane</keyword>
<evidence type="ECO:0000256" key="5">
    <source>
        <dbReference type="ARBA" id="ARBA00023136"/>
    </source>
</evidence>
<dbReference type="GO" id="GO:0015086">
    <property type="term" value="F:cadmium ion transmembrane transporter activity"/>
    <property type="evidence" value="ECO:0007669"/>
    <property type="project" value="TreeGrafter"/>
</dbReference>
<evidence type="ECO:0000256" key="3">
    <source>
        <dbReference type="ARBA" id="ARBA00022692"/>
    </source>
</evidence>
<accession>A0A7W4V328</accession>
<dbReference type="RefSeq" id="WP_165140096.1">
    <property type="nucleotide sequence ID" value="NZ_CP049255.1"/>
</dbReference>
<dbReference type="Gene3D" id="2.70.150.10">
    <property type="entry name" value="Calcium-transporting ATPase, cytoplasmic transduction domain A"/>
    <property type="match status" value="1"/>
</dbReference>
<dbReference type="NCBIfam" id="TIGR01512">
    <property type="entry name" value="ATPase-IB2_Cd"/>
    <property type="match status" value="1"/>
</dbReference>
<evidence type="ECO:0000256" key="6">
    <source>
        <dbReference type="RuleBase" id="RU362081"/>
    </source>
</evidence>
<dbReference type="InterPro" id="IPR023299">
    <property type="entry name" value="ATPase_P-typ_cyto_dom_N"/>
</dbReference>
<proteinExistence type="inferred from homology"/>
<dbReference type="InterPro" id="IPR018303">
    <property type="entry name" value="ATPase_P-typ_P_site"/>
</dbReference>
<dbReference type="Gene3D" id="3.40.1110.10">
    <property type="entry name" value="Calcium-transporting ATPase, cytoplasmic domain N"/>
    <property type="match status" value="1"/>
</dbReference>
<gene>
    <name evidence="8" type="ORF">FHX49_000824</name>
</gene>
<dbReference type="InterPro" id="IPR027256">
    <property type="entry name" value="P-typ_ATPase_IB"/>
</dbReference>
<keyword evidence="6" id="KW-0479">Metal-binding</keyword>
<dbReference type="GO" id="GO:0016887">
    <property type="term" value="F:ATP hydrolysis activity"/>
    <property type="evidence" value="ECO:0007669"/>
    <property type="project" value="InterPro"/>
</dbReference>